<dbReference type="EMBL" id="BRXY01000407">
    <property type="protein sequence ID" value="GMH92950.1"/>
    <property type="molecule type" value="Genomic_DNA"/>
</dbReference>
<evidence type="ECO:0000256" key="1">
    <source>
        <dbReference type="SAM" id="MobiDB-lite"/>
    </source>
</evidence>
<name>A0A9W7BV57_9STRA</name>
<feature type="compositionally biased region" description="Low complexity" evidence="1">
    <location>
        <begin position="1"/>
        <end position="17"/>
    </location>
</feature>
<protein>
    <submittedName>
        <fullName evidence="2">Uncharacterized protein</fullName>
    </submittedName>
</protein>
<reference evidence="3" key="1">
    <citation type="journal article" date="2023" name="Commun. Biol.">
        <title>Genome analysis of Parmales, the sister group of diatoms, reveals the evolutionary specialization of diatoms from phago-mixotrophs to photoautotrophs.</title>
        <authorList>
            <person name="Ban H."/>
            <person name="Sato S."/>
            <person name="Yoshikawa S."/>
            <person name="Yamada K."/>
            <person name="Nakamura Y."/>
            <person name="Ichinomiya M."/>
            <person name="Sato N."/>
            <person name="Blanc-Mathieu R."/>
            <person name="Endo H."/>
            <person name="Kuwata A."/>
            <person name="Ogata H."/>
        </authorList>
    </citation>
    <scope>NUCLEOTIDE SEQUENCE [LARGE SCALE GENOMIC DNA]</scope>
    <source>
        <strain evidence="3">NIES 3701</strain>
    </source>
</reference>
<accession>A0A9W7BV57</accession>
<comment type="caution">
    <text evidence="2">The sequence shown here is derived from an EMBL/GenBank/DDBJ whole genome shotgun (WGS) entry which is preliminary data.</text>
</comment>
<evidence type="ECO:0000313" key="2">
    <source>
        <dbReference type="EMBL" id="GMH92950.1"/>
    </source>
</evidence>
<gene>
    <name evidence="2" type="ORF">TrST_g3810</name>
</gene>
<keyword evidence="3" id="KW-1185">Reference proteome</keyword>
<feature type="compositionally biased region" description="Basic and acidic residues" evidence="1">
    <location>
        <begin position="28"/>
        <end position="37"/>
    </location>
</feature>
<sequence length="99" mass="10917">MTTPPSSSSTTSSISMSQRETFAEDDDDHPKAIHGPEDATVNYQGNSKDDLDELETDELGTDEHHESVTNDIDIDIALFRSLLRYGYSRSVKGGVRGVR</sequence>
<evidence type="ECO:0000313" key="3">
    <source>
        <dbReference type="Proteomes" id="UP001165085"/>
    </source>
</evidence>
<feature type="compositionally biased region" description="Acidic residues" evidence="1">
    <location>
        <begin position="50"/>
        <end position="60"/>
    </location>
</feature>
<organism evidence="2 3">
    <name type="scientific">Triparma strigata</name>
    <dbReference type="NCBI Taxonomy" id="1606541"/>
    <lineage>
        <taxon>Eukaryota</taxon>
        <taxon>Sar</taxon>
        <taxon>Stramenopiles</taxon>
        <taxon>Ochrophyta</taxon>
        <taxon>Bolidophyceae</taxon>
        <taxon>Parmales</taxon>
        <taxon>Triparmaceae</taxon>
        <taxon>Triparma</taxon>
    </lineage>
</organism>
<proteinExistence type="predicted"/>
<feature type="region of interest" description="Disordered" evidence="1">
    <location>
        <begin position="1"/>
        <end position="65"/>
    </location>
</feature>
<dbReference type="Proteomes" id="UP001165085">
    <property type="component" value="Unassembled WGS sequence"/>
</dbReference>
<dbReference type="AlphaFoldDB" id="A0A9W7BV57"/>